<dbReference type="FunFam" id="3.10.450.240:FF:000005">
    <property type="entry name" value="Mitochondrial import inner membrane translocase subunit TIM44-2"/>
    <property type="match status" value="1"/>
</dbReference>
<dbReference type="Gene3D" id="3.10.450.240">
    <property type="match status" value="1"/>
</dbReference>
<evidence type="ECO:0000256" key="5">
    <source>
        <dbReference type="ARBA" id="ARBA00023054"/>
    </source>
</evidence>
<feature type="compositionally biased region" description="Polar residues" evidence="11">
    <location>
        <begin position="307"/>
        <end position="321"/>
    </location>
</feature>
<name>A0A7J6EI84_CANSA</name>
<dbReference type="InterPro" id="IPR032710">
    <property type="entry name" value="NTF2-like_dom_sf"/>
</dbReference>
<comment type="subunit">
    <text evidence="9">Probable component of the PAM complex at least composed of a mitochondrial HSP70 protein, TIMM44 and TIMM14. The complex interacts with the TIMM23 component of the TIM17:23 complex.</text>
</comment>
<comment type="subcellular location">
    <subcellularLocation>
        <location evidence="1">Mitochondrion inner membrane</location>
    </subcellularLocation>
</comment>
<feature type="compositionally biased region" description="Low complexity" evidence="11">
    <location>
        <begin position="278"/>
        <end position="295"/>
    </location>
</feature>
<evidence type="ECO:0000256" key="12">
    <source>
        <dbReference type="SAM" id="SignalP"/>
    </source>
</evidence>
<dbReference type="GO" id="GO:0030150">
    <property type="term" value="P:protein import into mitochondrial matrix"/>
    <property type="evidence" value="ECO:0007669"/>
    <property type="project" value="TreeGrafter"/>
</dbReference>
<evidence type="ECO:0000259" key="13">
    <source>
        <dbReference type="SMART" id="SM00978"/>
    </source>
</evidence>
<evidence type="ECO:0000256" key="4">
    <source>
        <dbReference type="ARBA" id="ARBA00022946"/>
    </source>
</evidence>
<evidence type="ECO:0000256" key="2">
    <source>
        <dbReference type="ARBA" id="ARBA00009597"/>
    </source>
</evidence>
<feature type="coiled-coil region" evidence="10">
    <location>
        <begin position="199"/>
        <end position="233"/>
    </location>
</feature>
<organism evidence="14 15">
    <name type="scientific">Cannabis sativa</name>
    <name type="common">Hemp</name>
    <name type="synonym">Marijuana</name>
    <dbReference type="NCBI Taxonomy" id="3483"/>
    <lineage>
        <taxon>Eukaryota</taxon>
        <taxon>Viridiplantae</taxon>
        <taxon>Streptophyta</taxon>
        <taxon>Embryophyta</taxon>
        <taxon>Tracheophyta</taxon>
        <taxon>Spermatophyta</taxon>
        <taxon>Magnoliopsida</taxon>
        <taxon>eudicotyledons</taxon>
        <taxon>Gunneridae</taxon>
        <taxon>Pentapetalae</taxon>
        <taxon>rosids</taxon>
        <taxon>fabids</taxon>
        <taxon>Rosales</taxon>
        <taxon>Cannabaceae</taxon>
        <taxon>Cannabis</taxon>
    </lineage>
</organism>
<feature type="domain" description="Tim44-like" evidence="13">
    <location>
        <begin position="467"/>
        <end position="619"/>
    </location>
</feature>
<evidence type="ECO:0000313" key="14">
    <source>
        <dbReference type="EMBL" id="KAF4358157.1"/>
    </source>
</evidence>
<sequence>MAQQPYQSISLLLLFSIFLQSSVSAIRPGFLYTRTTPRCTPKYWGSRREAWPKMVPQTSTVSKVFGSRARERFRSDLTLIEATVRNDRGDSYRGLLKQATAALLNSYSRKGFPYTSWAVKTLLIKALASTTRLRLPLANGYSGNRQFSVFNEFSKKIKGEVNKYLKLSLSISDMFDSVKLRMIEFLRYLMQKLRIAQMNSDFQKSVKDLKEKAEELKGVKEELKVRTKQTTEQLYKQVDGVWTNAEATAKKVSANVKEKISAATEEVKGTLGIGKQESSSTSDQQSSVGTSSNSGADTKDEEKVSDGEQTNKQSGPNNTEETLFGKFKSRISSSTPSSAFQKIKEAKFVDMAKKGYDIVKDELSSSPKNRKRLQHEPSSSPQGGRSTRTDVTVVPTKQSPWSKKWETFKNKVQRHPMFKRIGVVADPVVTKSQEMAEDMRERWETSDNPIVHKIQDINETIFQETDAAATIKEIRSRDPSFSMPEFVAEVQEAVKPVLHAYIKGDIETLKKYCTKEVIERCIAEHGAYKSHGIFFDNKILHISDVEVRETKMMGASPIIIVAFQTQQVYCVRDRNGAITEGGQDTIHTVYYAWAMQQVEPEELGEGAIYPIWKLREVQQLGVQSLI</sequence>
<dbReference type="GO" id="GO:0051087">
    <property type="term" value="F:protein-folding chaperone binding"/>
    <property type="evidence" value="ECO:0007669"/>
    <property type="project" value="TreeGrafter"/>
</dbReference>
<gene>
    <name evidence="14" type="ORF">F8388_009440</name>
</gene>
<feature type="region of interest" description="Disordered" evidence="11">
    <location>
        <begin position="271"/>
        <end position="321"/>
    </location>
</feature>
<keyword evidence="4" id="KW-0809">Transit peptide</keyword>
<keyword evidence="3" id="KW-0999">Mitochondrion inner membrane</keyword>
<dbReference type="GO" id="GO:0015462">
    <property type="term" value="F:ABC-type protein transporter activity"/>
    <property type="evidence" value="ECO:0007669"/>
    <property type="project" value="UniProtKB-ARBA"/>
</dbReference>
<dbReference type="AlphaFoldDB" id="A0A7J6EI84"/>
<dbReference type="PANTHER" id="PTHR10721:SF1">
    <property type="entry name" value="MITOCHONDRIAL IMPORT INNER MEMBRANE TRANSLOCASE SUBUNIT TIM44"/>
    <property type="match status" value="1"/>
</dbReference>
<evidence type="ECO:0000256" key="1">
    <source>
        <dbReference type="ARBA" id="ARBA00004273"/>
    </source>
</evidence>
<dbReference type="GO" id="GO:0005744">
    <property type="term" value="C:TIM23 mitochondrial import inner membrane translocase complex"/>
    <property type="evidence" value="ECO:0007669"/>
    <property type="project" value="UniProtKB-ARBA"/>
</dbReference>
<keyword evidence="5 10" id="KW-0175">Coiled coil</keyword>
<feature type="region of interest" description="Disordered" evidence="11">
    <location>
        <begin position="362"/>
        <end position="396"/>
    </location>
</feature>
<evidence type="ECO:0000256" key="11">
    <source>
        <dbReference type="SAM" id="MobiDB-lite"/>
    </source>
</evidence>
<dbReference type="PANTHER" id="PTHR10721">
    <property type="entry name" value="MITOCHONDRIAL IMPORT INNER MEMBRANE TRANSLOCASE SUBUNIT TIM44"/>
    <property type="match status" value="1"/>
</dbReference>
<evidence type="ECO:0000256" key="7">
    <source>
        <dbReference type="ARBA" id="ARBA00023136"/>
    </source>
</evidence>
<comment type="similarity">
    <text evidence="2">Belongs to the Tim44 family.</text>
</comment>
<comment type="function">
    <text evidence="8">Essential component of the PAM complex, a complex required for the translocation of transit peptide-containing proteins from the inner membrane into the mitochondrial matrix in an ATP-dependent manner. Recruits mitochondrial HSP70 to drive protein translocation into the matrix using ATP as an energy source.</text>
</comment>
<protein>
    <recommendedName>
        <fullName evidence="13">Tim44-like domain-containing protein</fullName>
    </recommendedName>
</protein>
<proteinExistence type="inferred from homology"/>
<feature type="signal peptide" evidence="12">
    <location>
        <begin position="1"/>
        <end position="25"/>
    </location>
</feature>
<dbReference type="SMART" id="SM00978">
    <property type="entry name" value="Tim44"/>
    <property type="match status" value="1"/>
</dbReference>
<keyword evidence="12" id="KW-0732">Signal</keyword>
<reference evidence="14 15" key="1">
    <citation type="journal article" date="2020" name="bioRxiv">
        <title>Sequence and annotation of 42 cannabis genomes reveals extensive copy number variation in cannabinoid synthesis and pathogen resistance genes.</title>
        <authorList>
            <person name="Mckernan K.J."/>
            <person name="Helbert Y."/>
            <person name="Kane L.T."/>
            <person name="Ebling H."/>
            <person name="Zhang L."/>
            <person name="Liu B."/>
            <person name="Eaton Z."/>
            <person name="Mclaughlin S."/>
            <person name="Kingan S."/>
            <person name="Baybayan P."/>
            <person name="Concepcion G."/>
            <person name="Jordan M."/>
            <person name="Riva A."/>
            <person name="Barbazuk W."/>
            <person name="Harkins T."/>
        </authorList>
    </citation>
    <scope>NUCLEOTIDE SEQUENCE [LARGE SCALE GENOMIC DNA]</scope>
    <source>
        <strain evidence="15">cv. Jamaican Lion 4</strain>
        <tissue evidence="14">Leaf</tissue>
    </source>
</reference>
<keyword evidence="7" id="KW-0472">Membrane</keyword>
<feature type="chain" id="PRO_5029491908" description="Tim44-like domain-containing protein" evidence="12">
    <location>
        <begin position="26"/>
        <end position="626"/>
    </location>
</feature>
<dbReference type="EMBL" id="JAATIP010000228">
    <property type="protein sequence ID" value="KAF4358157.1"/>
    <property type="molecule type" value="Genomic_DNA"/>
</dbReference>
<feature type="compositionally biased region" description="Polar residues" evidence="11">
    <location>
        <begin position="376"/>
        <end position="396"/>
    </location>
</feature>
<evidence type="ECO:0000256" key="3">
    <source>
        <dbReference type="ARBA" id="ARBA00022792"/>
    </source>
</evidence>
<dbReference type="SUPFAM" id="SSF54427">
    <property type="entry name" value="NTF2-like"/>
    <property type="match status" value="1"/>
</dbReference>
<dbReference type="GO" id="GO:0006626">
    <property type="term" value="P:protein targeting to mitochondrion"/>
    <property type="evidence" value="ECO:0007669"/>
    <property type="project" value="UniProtKB-ARBA"/>
</dbReference>
<dbReference type="Pfam" id="PF04280">
    <property type="entry name" value="Tim44"/>
    <property type="match status" value="1"/>
</dbReference>
<evidence type="ECO:0000256" key="8">
    <source>
        <dbReference type="ARBA" id="ARBA00057148"/>
    </source>
</evidence>
<evidence type="ECO:0000256" key="6">
    <source>
        <dbReference type="ARBA" id="ARBA00023128"/>
    </source>
</evidence>
<evidence type="ECO:0000313" key="15">
    <source>
        <dbReference type="Proteomes" id="UP000525078"/>
    </source>
</evidence>
<dbReference type="InterPro" id="IPR039544">
    <property type="entry name" value="Tim44-like"/>
</dbReference>
<keyword evidence="6" id="KW-0496">Mitochondrion</keyword>
<feature type="compositionally biased region" description="Basic and acidic residues" evidence="11">
    <location>
        <begin position="297"/>
        <end position="306"/>
    </location>
</feature>
<dbReference type="Proteomes" id="UP000525078">
    <property type="component" value="Unassembled WGS sequence"/>
</dbReference>
<evidence type="ECO:0000256" key="10">
    <source>
        <dbReference type="SAM" id="Coils"/>
    </source>
</evidence>
<accession>A0A7J6EI84</accession>
<comment type="caution">
    <text evidence="14">The sequence shown here is derived from an EMBL/GenBank/DDBJ whole genome shotgun (WGS) entry which is preliminary data.</text>
</comment>
<evidence type="ECO:0000256" key="9">
    <source>
        <dbReference type="ARBA" id="ARBA00063640"/>
    </source>
</evidence>
<dbReference type="InterPro" id="IPR007379">
    <property type="entry name" value="Tim44-like_dom"/>
</dbReference>